<evidence type="ECO:0000256" key="1">
    <source>
        <dbReference type="SAM" id="Phobius"/>
    </source>
</evidence>
<keyword evidence="1" id="KW-0812">Transmembrane</keyword>
<proteinExistence type="predicted"/>
<gene>
    <name evidence="2" type="ORF">BpHYR1_046474</name>
</gene>
<comment type="caution">
    <text evidence="2">The sequence shown here is derived from an EMBL/GenBank/DDBJ whole genome shotgun (WGS) entry which is preliminary data.</text>
</comment>
<keyword evidence="1" id="KW-0472">Membrane</keyword>
<accession>A0A3M7PNH6</accession>
<keyword evidence="1" id="KW-1133">Transmembrane helix</keyword>
<protein>
    <submittedName>
        <fullName evidence="2">Uncharacterized protein</fullName>
    </submittedName>
</protein>
<dbReference type="AlphaFoldDB" id="A0A3M7PNH6"/>
<dbReference type="Proteomes" id="UP000276133">
    <property type="component" value="Unassembled WGS sequence"/>
</dbReference>
<reference evidence="2 3" key="1">
    <citation type="journal article" date="2018" name="Sci. Rep.">
        <title>Genomic signatures of local adaptation to the degree of environmental predictability in rotifers.</title>
        <authorList>
            <person name="Franch-Gras L."/>
            <person name="Hahn C."/>
            <person name="Garcia-Roger E.M."/>
            <person name="Carmona M.J."/>
            <person name="Serra M."/>
            <person name="Gomez A."/>
        </authorList>
    </citation>
    <scope>NUCLEOTIDE SEQUENCE [LARGE SCALE GENOMIC DNA]</scope>
    <source>
        <strain evidence="2">HYR1</strain>
    </source>
</reference>
<feature type="transmembrane region" description="Helical" evidence="1">
    <location>
        <begin position="65"/>
        <end position="87"/>
    </location>
</feature>
<dbReference type="OrthoDB" id="426210at2759"/>
<organism evidence="2 3">
    <name type="scientific">Brachionus plicatilis</name>
    <name type="common">Marine rotifer</name>
    <name type="synonym">Brachionus muelleri</name>
    <dbReference type="NCBI Taxonomy" id="10195"/>
    <lineage>
        <taxon>Eukaryota</taxon>
        <taxon>Metazoa</taxon>
        <taxon>Spiralia</taxon>
        <taxon>Gnathifera</taxon>
        <taxon>Rotifera</taxon>
        <taxon>Eurotatoria</taxon>
        <taxon>Monogononta</taxon>
        <taxon>Pseudotrocha</taxon>
        <taxon>Ploima</taxon>
        <taxon>Brachionidae</taxon>
        <taxon>Brachionus</taxon>
    </lineage>
</organism>
<evidence type="ECO:0000313" key="2">
    <source>
        <dbReference type="EMBL" id="RNA00198.1"/>
    </source>
</evidence>
<keyword evidence="3" id="KW-1185">Reference proteome</keyword>
<feature type="transmembrane region" description="Helical" evidence="1">
    <location>
        <begin position="21"/>
        <end position="45"/>
    </location>
</feature>
<evidence type="ECO:0000313" key="3">
    <source>
        <dbReference type="Proteomes" id="UP000276133"/>
    </source>
</evidence>
<sequence>MFQDFNNSNFENIIIIRHDKFLAGISILVVLIFVNIISTFLSLYYHPGSELGILGENSEYFYKWVYIKPWTRSAPFLVGILVGYILFHHRKPGYNAKIKTDPAPSLTWRTNELRMYEIDIEHRKGHENGNADVLSRCMLEEENDVKQESTTGPWNQIESYAIAELHSWITKGARTDKCYKTNSELFIYWCQFRLFRIFVNNVYRCYDKNEYGLNYQYYQLSAFSSDSVQQTVPFNNMGQHGILLSGDGVSSFVLRECPDAFTAQLTILFNLSLSKGEFPSSWRAANVSLLYKKGS</sequence>
<dbReference type="EMBL" id="REGN01009867">
    <property type="protein sequence ID" value="RNA00198.1"/>
    <property type="molecule type" value="Genomic_DNA"/>
</dbReference>
<name>A0A3M7PNH6_BRAPC</name>